<reference evidence="2 3" key="1">
    <citation type="submission" date="2016-02" db="EMBL/GenBank/DDBJ databases">
        <title>Band-tailed pigeon sequencing and assembly.</title>
        <authorList>
            <person name="Soares A.E."/>
            <person name="Novak B.J."/>
            <person name="Rice E.S."/>
            <person name="O'Connell B."/>
            <person name="Chang D."/>
            <person name="Weber S."/>
            <person name="Shapiro B."/>
        </authorList>
    </citation>
    <scope>NUCLEOTIDE SEQUENCE [LARGE SCALE GENOMIC DNA]</scope>
    <source>
        <strain evidence="2">BTP2013</strain>
        <tissue evidence="2">Blood</tissue>
    </source>
</reference>
<keyword evidence="3" id="KW-1185">Reference proteome</keyword>
<feature type="region of interest" description="Disordered" evidence="1">
    <location>
        <begin position="29"/>
        <end position="58"/>
    </location>
</feature>
<accession>A0A1V4J5W7</accession>
<dbReference type="EMBL" id="LSYS01008977">
    <property type="protein sequence ID" value="OPJ67509.1"/>
    <property type="molecule type" value="Genomic_DNA"/>
</dbReference>
<comment type="caution">
    <text evidence="2">The sequence shown here is derived from an EMBL/GenBank/DDBJ whole genome shotgun (WGS) entry which is preliminary data.</text>
</comment>
<protein>
    <submittedName>
        <fullName evidence="2">Uncharacterized protein</fullName>
    </submittedName>
</protein>
<sequence length="78" mass="8884">MSVSERREVPELLHAEALNLQLHPQMKRRVTGSWKLAPPSRSRKKHGDGHAQQGPLFPPFLSQVSQAEEHNHQIPVHI</sequence>
<evidence type="ECO:0000313" key="3">
    <source>
        <dbReference type="Proteomes" id="UP000190648"/>
    </source>
</evidence>
<proteinExistence type="predicted"/>
<dbReference type="Proteomes" id="UP000190648">
    <property type="component" value="Unassembled WGS sequence"/>
</dbReference>
<evidence type="ECO:0000256" key="1">
    <source>
        <dbReference type="SAM" id="MobiDB-lite"/>
    </source>
</evidence>
<organism evidence="2 3">
    <name type="scientific">Patagioenas fasciata monilis</name>
    <dbReference type="NCBI Taxonomy" id="372326"/>
    <lineage>
        <taxon>Eukaryota</taxon>
        <taxon>Metazoa</taxon>
        <taxon>Chordata</taxon>
        <taxon>Craniata</taxon>
        <taxon>Vertebrata</taxon>
        <taxon>Euteleostomi</taxon>
        <taxon>Archelosauria</taxon>
        <taxon>Archosauria</taxon>
        <taxon>Dinosauria</taxon>
        <taxon>Saurischia</taxon>
        <taxon>Theropoda</taxon>
        <taxon>Coelurosauria</taxon>
        <taxon>Aves</taxon>
        <taxon>Neognathae</taxon>
        <taxon>Neoaves</taxon>
        <taxon>Columbimorphae</taxon>
        <taxon>Columbiformes</taxon>
        <taxon>Columbidae</taxon>
        <taxon>Patagioenas</taxon>
    </lineage>
</organism>
<dbReference type="AlphaFoldDB" id="A0A1V4J5W7"/>
<evidence type="ECO:0000313" key="2">
    <source>
        <dbReference type="EMBL" id="OPJ67509.1"/>
    </source>
</evidence>
<name>A0A1V4J5W7_PATFA</name>
<gene>
    <name evidence="2" type="ORF">AV530_004514</name>
</gene>